<organism evidence="2">
    <name type="scientific">Micrurus surinamensis</name>
    <name type="common">Surinam coral snake</name>
    <dbReference type="NCBI Taxonomy" id="129470"/>
    <lineage>
        <taxon>Eukaryota</taxon>
        <taxon>Metazoa</taxon>
        <taxon>Chordata</taxon>
        <taxon>Craniata</taxon>
        <taxon>Vertebrata</taxon>
        <taxon>Euteleostomi</taxon>
        <taxon>Lepidosauria</taxon>
        <taxon>Squamata</taxon>
        <taxon>Bifurcata</taxon>
        <taxon>Unidentata</taxon>
        <taxon>Episquamata</taxon>
        <taxon>Toxicofera</taxon>
        <taxon>Serpentes</taxon>
        <taxon>Colubroidea</taxon>
        <taxon>Elapidae</taxon>
        <taxon>Elapinae</taxon>
        <taxon>Micrurus</taxon>
    </lineage>
</organism>
<dbReference type="AlphaFoldDB" id="A0A2D4NWR9"/>
<sequence length="138" mass="14697">MGLGDLPVVDGGGLPTRQSHGEGGHVPSSKDGRGTGLHEQVHQDGTSSVKPDGAPLDEAGVWSDADAHHHQVCRENRTVAKKDAGHLPAFSLHLGHLCLHVETNSLRLEHLGERGRHGSCCIALIQSRPLRGCPEKPR</sequence>
<accession>A0A2D4NWR9</accession>
<evidence type="ECO:0000313" key="2">
    <source>
        <dbReference type="EMBL" id="LAB50152.1"/>
    </source>
</evidence>
<feature type="compositionally biased region" description="Basic and acidic residues" evidence="1">
    <location>
        <begin position="19"/>
        <end position="33"/>
    </location>
</feature>
<dbReference type="EMBL" id="IACN01024854">
    <property type="protein sequence ID" value="LAB50152.1"/>
    <property type="molecule type" value="Transcribed_RNA"/>
</dbReference>
<proteinExistence type="predicted"/>
<evidence type="ECO:0000256" key="1">
    <source>
        <dbReference type="SAM" id="MobiDB-lite"/>
    </source>
</evidence>
<feature type="region of interest" description="Disordered" evidence="1">
    <location>
        <begin position="1"/>
        <end position="60"/>
    </location>
</feature>
<reference evidence="2" key="1">
    <citation type="submission" date="2017-07" db="EMBL/GenBank/DDBJ databases">
        <authorList>
            <person name="Mikheyev A."/>
            <person name="Grau M."/>
        </authorList>
    </citation>
    <scope>NUCLEOTIDE SEQUENCE</scope>
    <source>
        <tissue evidence="2">Venom_gland</tissue>
    </source>
</reference>
<reference evidence="2" key="2">
    <citation type="submission" date="2017-11" db="EMBL/GenBank/DDBJ databases">
        <title>Coralsnake Venomics: Analyses of Venom Gland Transcriptomes and Proteomes of Six Brazilian Taxa.</title>
        <authorList>
            <person name="Aird S.D."/>
            <person name="Jorge da Silva N."/>
            <person name="Qiu L."/>
            <person name="Villar-Briones A."/>
            <person name="Aparecida-Saddi V."/>
            <person name="Campos-Telles M.P."/>
            <person name="Grau M."/>
            <person name="Mikheyev A.S."/>
        </authorList>
    </citation>
    <scope>NUCLEOTIDE SEQUENCE</scope>
    <source>
        <tissue evidence="2">Venom_gland</tissue>
    </source>
</reference>
<protein>
    <submittedName>
        <fullName evidence="2">Uncharacterized protein</fullName>
    </submittedName>
</protein>
<name>A0A2D4NWR9_MICSU</name>